<keyword evidence="2" id="KW-1185">Reference proteome</keyword>
<evidence type="ECO:0000313" key="2">
    <source>
        <dbReference type="Proteomes" id="UP001300261"/>
    </source>
</evidence>
<evidence type="ECO:0000313" key="1">
    <source>
        <dbReference type="EMBL" id="MCX2722474.1"/>
    </source>
</evidence>
<reference evidence="1 2" key="1">
    <citation type="journal article" date="2016" name="Int. J. Syst. Evol. Microbiol.">
        <title>Labrenzia salina sp. nov., isolated from the rhizosphere of the halophyte Arthrocnemum macrostachyum.</title>
        <authorList>
            <person name="Camacho M."/>
            <person name="Redondo-Gomez S."/>
            <person name="Rodriguez-Llorente I."/>
            <person name="Rohde M."/>
            <person name="Sproer C."/>
            <person name="Schumann P."/>
            <person name="Klenk H.P."/>
            <person name="Montero-Calasanz M.D.C."/>
        </authorList>
    </citation>
    <scope>NUCLEOTIDE SEQUENCE [LARGE SCALE GENOMIC DNA]</scope>
    <source>
        <strain evidence="1 2">DSM 29163</strain>
    </source>
</reference>
<dbReference type="Proteomes" id="UP001300261">
    <property type="component" value="Unassembled WGS sequence"/>
</dbReference>
<dbReference type="EMBL" id="JAPEVI010000003">
    <property type="protein sequence ID" value="MCX2722474.1"/>
    <property type="molecule type" value="Genomic_DNA"/>
</dbReference>
<sequence>MSIQINIGDHVSPTAGYITVPAQYRWMFRWSRTKARSIARNIPSANTYFATLPGGRTLTSLLGDNTIWINYNATFNYYGETNAVGGKEMAVGNKAIRIGKWTVLATIIHELAHVNGADGTTDAAERAILACRLGSAAEHRTGVDDPRTPYDPTITG</sequence>
<proteinExistence type="predicted"/>
<accession>A0ABT3QZZ0</accession>
<dbReference type="RefSeq" id="WP_265962153.1">
    <property type="nucleotide sequence ID" value="NZ_JAPEVI010000003.1"/>
</dbReference>
<comment type="caution">
    <text evidence="1">The sequence shown here is derived from an EMBL/GenBank/DDBJ whole genome shotgun (WGS) entry which is preliminary data.</text>
</comment>
<protein>
    <submittedName>
        <fullName evidence="1">Uncharacterized protein</fullName>
    </submittedName>
</protein>
<gene>
    <name evidence="1" type="ORF">ON753_08690</name>
</gene>
<organism evidence="1 2">
    <name type="scientific">Roseibium salinum</name>
    <dbReference type="NCBI Taxonomy" id="1604349"/>
    <lineage>
        <taxon>Bacteria</taxon>
        <taxon>Pseudomonadati</taxon>
        <taxon>Pseudomonadota</taxon>
        <taxon>Alphaproteobacteria</taxon>
        <taxon>Hyphomicrobiales</taxon>
        <taxon>Stappiaceae</taxon>
        <taxon>Roseibium</taxon>
    </lineage>
</organism>
<name>A0ABT3QZZ0_9HYPH</name>